<sequence length="493" mass="59060">MIINESKKLIESMSMNEKRYFKIFINKNIFGSQNKYLLLFDIINSNETISEDTLKKHVKEQDYSDKNISYDINYLNKIILRSLNEFHHEKTISLKLQNHIKSVEILFYKGLYDECLKIIRKAKKLSLKNENEILILELLNWEKKCMGYSKGFYGAMSVNEKIDNYFNYIKENREITDLYYHSYFLKNNVGKMPYEGIVEEFNKIIGNAIFKKDGLSLHSVQSKIFYFLTIANYFHVINQKDRELLNLEKTIEVFDNNPFYKEENPLDYISVYTRVIDIYKKSDDASFHNKIEALRGFENILDFQKSVAQERIFFHTNQAELEFLIFNNNFEEGLKMMQLVLKSLKENKFNIEPYYFIGMYYQFACILLINKNLSQSLKYVNLILNEFKLEDRPKSFIKTEILNLIIHYELKNYKLVLHNYATFNKKYKRVFKLNFIEKNIIQLMVQISENPFGTNENIEFKKLHVKIQKKNDLEDSISNKIYTKYIESKLKHN</sequence>
<reference evidence="1 2" key="1">
    <citation type="journal article" date="2015" name="Stand. Genomic Sci.">
        <title>Genomic Encyclopedia of Bacterial and Archaeal Type Strains, Phase III: the genomes of soil and plant-associated and newly described type strains.</title>
        <authorList>
            <person name="Whitman W.B."/>
            <person name="Woyke T."/>
            <person name="Klenk H.P."/>
            <person name="Zhou Y."/>
            <person name="Lilburn T.G."/>
            <person name="Beck B.J."/>
            <person name="De Vos P."/>
            <person name="Vandamme P."/>
            <person name="Eisen J.A."/>
            <person name="Garrity G."/>
            <person name="Hugenholtz P."/>
            <person name="Kyrpides N.C."/>
        </authorList>
    </citation>
    <scope>NUCLEOTIDE SEQUENCE [LARGE SCALE GENOMIC DNA]</scope>
    <source>
        <strain evidence="1 2">CGMCC 1.6844</strain>
    </source>
</reference>
<comment type="caution">
    <text evidence="1">The sequence shown here is derived from an EMBL/GenBank/DDBJ whole genome shotgun (WGS) entry which is preliminary data.</text>
</comment>
<proteinExistence type="predicted"/>
<keyword evidence="2" id="KW-1185">Reference proteome</keyword>
<dbReference type="EMBL" id="VLKM01000008">
    <property type="protein sequence ID" value="TWH93570.1"/>
    <property type="molecule type" value="Genomic_DNA"/>
</dbReference>
<evidence type="ECO:0000313" key="1">
    <source>
        <dbReference type="EMBL" id="TWH93570.1"/>
    </source>
</evidence>
<protein>
    <submittedName>
        <fullName evidence="1">Uncharacterized protein</fullName>
    </submittedName>
</protein>
<dbReference type="Proteomes" id="UP000315312">
    <property type="component" value="Unassembled WGS sequence"/>
</dbReference>
<dbReference type="AlphaFoldDB" id="A0A562KDT3"/>
<organism evidence="1 2">
    <name type="scientific">Flavobacterium cheniae</name>
    <dbReference type="NCBI Taxonomy" id="295428"/>
    <lineage>
        <taxon>Bacteria</taxon>
        <taxon>Pseudomonadati</taxon>
        <taxon>Bacteroidota</taxon>
        <taxon>Flavobacteriia</taxon>
        <taxon>Flavobacteriales</taxon>
        <taxon>Flavobacteriaceae</taxon>
        <taxon>Flavobacterium</taxon>
    </lineage>
</organism>
<gene>
    <name evidence="1" type="ORF">IP97_02088</name>
</gene>
<accession>A0A562KDT3</accession>
<name>A0A562KDT3_9FLAO</name>
<evidence type="ECO:0000313" key="2">
    <source>
        <dbReference type="Proteomes" id="UP000315312"/>
    </source>
</evidence>